<evidence type="ECO:0000256" key="3">
    <source>
        <dbReference type="ARBA" id="ARBA00022448"/>
    </source>
</evidence>
<dbReference type="GO" id="GO:0006865">
    <property type="term" value="P:amino acid transport"/>
    <property type="evidence" value="ECO:0007669"/>
    <property type="project" value="UniProtKB-KW"/>
</dbReference>
<evidence type="ECO:0000256" key="5">
    <source>
        <dbReference type="ARBA" id="ARBA00022970"/>
    </source>
</evidence>
<comment type="similarity">
    <text evidence="2">Belongs to the amino acid-polyamine-organocation (APC) superfamily. Amino acid transporter (AAT) (TC 2.A.3.1) family.</text>
</comment>
<evidence type="ECO:0000256" key="7">
    <source>
        <dbReference type="ARBA" id="ARBA00023136"/>
    </source>
</evidence>
<reference evidence="11" key="1">
    <citation type="submission" date="2020-07" db="EMBL/GenBank/DDBJ databases">
        <title>Description of Mycobacterium gordonae subsp. intergordonae subsp.nov. and Mycobacterium gordonae subsp. gordonae subsp. nov.</title>
        <authorList>
            <person name="Yu X."/>
        </authorList>
    </citation>
    <scope>NUCLEOTIDE SEQUENCE [LARGE SCALE GENOMIC DNA]</scope>
    <source>
        <strain evidence="11">24</strain>
    </source>
</reference>
<feature type="transmembrane region" description="Helical" evidence="8">
    <location>
        <begin position="151"/>
        <end position="174"/>
    </location>
</feature>
<evidence type="ECO:0000256" key="2">
    <source>
        <dbReference type="ARBA" id="ARBA00008583"/>
    </source>
</evidence>
<dbReference type="InterPro" id="IPR004841">
    <property type="entry name" value="AA-permease/SLC12A_dom"/>
</dbReference>
<evidence type="ECO:0000256" key="8">
    <source>
        <dbReference type="SAM" id="Phobius"/>
    </source>
</evidence>
<dbReference type="GO" id="GO:0016020">
    <property type="term" value="C:membrane"/>
    <property type="evidence" value="ECO:0007669"/>
    <property type="project" value="UniProtKB-SubCell"/>
</dbReference>
<evidence type="ECO:0000313" key="11">
    <source>
        <dbReference type="Proteomes" id="UP000510682"/>
    </source>
</evidence>
<dbReference type="RefSeq" id="WP_180916802.1">
    <property type="nucleotide sequence ID" value="NZ_CP059165.1"/>
</dbReference>
<dbReference type="EMBL" id="CP059165">
    <property type="protein sequence ID" value="QLL08203.1"/>
    <property type="molecule type" value="Genomic_DNA"/>
</dbReference>
<dbReference type="Proteomes" id="UP000510682">
    <property type="component" value="Chromosome"/>
</dbReference>
<feature type="transmembrane region" description="Helical" evidence="8">
    <location>
        <begin position="194"/>
        <end position="215"/>
    </location>
</feature>
<feature type="transmembrane region" description="Helical" evidence="8">
    <location>
        <begin position="353"/>
        <end position="372"/>
    </location>
</feature>
<feature type="transmembrane region" description="Helical" evidence="8">
    <location>
        <begin position="327"/>
        <end position="347"/>
    </location>
</feature>
<reference evidence="10 11" key="2">
    <citation type="submission" date="2020-07" db="EMBL/GenBank/DDBJ databases">
        <authorList>
            <person name="Yu X."/>
        </authorList>
    </citation>
    <scope>NUCLEOTIDE SEQUENCE [LARGE SCALE GENOMIC DNA]</scope>
    <source>
        <strain evidence="11">24</strain>
    </source>
</reference>
<dbReference type="PANTHER" id="PTHR43495">
    <property type="entry name" value="GABA PERMEASE"/>
    <property type="match status" value="1"/>
</dbReference>
<organism evidence="10 11">
    <name type="scientific">Mycobacterium vicinigordonae</name>
    <dbReference type="NCBI Taxonomy" id="1719132"/>
    <lineage>
        <taxon>Bacteria</taxon>
        <taxon>Bacillati</taxon>
        <taxon>Actinomycetota</taxon>
        <taxon>Actinomycetes</taxon>
        <taxon>Mycobacteriales</taxon>
        <taxon>Mycobacteriaceae</taxon>
        <taxon>Mycobacterium</taxon>
    </lineage>
</organism>
<dbReference type="GO" id="GO:0055085">
    <property type="term" value="P:transmembrane transport"/>
    <property type="evidence" value="ECO:0007669"/>
    <property type="project" value="InterPro"/>
</dbReference>
<sequence>MPSTPQLQQGLSQRQLNMIAIGGVIGAGLFVGSGVVIHRTGPAAFLTYAVCGLLIILVMRMLGEMAAANPSTGSFADYASAALGGWAGFSVGWLYWYFWVIVVGFEAVAGGKVLNYWFPAPLWLSSLCLMLVMTATNLFSVSSFGEFEFWFAGIKVATIVIFLCLGTAYAFGWLPGGHGGLANLTAHGGFFPHGVTAVFAAIVVVIFSMVGAEVVTIAAAESRDPARAVARATNSVVARIAVFFVGSVFLLVVVLPWDSTELGASPYVAALKQMGIPGADQVMNAVVLTAVLSCLNSGLYTASRMLFVLAGRGEAPAQLVRVSGRGVPHLAIIGSSVVGFVCVLMAWLAPNTLFLFLLNSSGAIILFVYLLIALSQIVLRRRTPAEKLRVKMWLFPVLSALTLAGIVAVLVQMAFDHDARSQLWLSLLSWAAVLGVYFALPSRRNEQAKPKPARWS</sequence>
<gene>
    <name evidence="10" type="ORF">H0P51_04320</name>
</gene>
<evidence type="ECO:0000259" key="9">
    <source>
        <dbReference type="Pfam" id="PF00324"/>
    </source>
</evidence>
<feature type="transmembrane region" description="Helical" evidence="8">
    <location>
        <begin position="116"/>
        <end position="139"/>
    </location>
</feature>
<dbReference type="AlphaFoldDB" id="A0A7D6E6Y5"/>
<keyword evidence="7 8" id="KW-0472">Membrane</keyword>
<dbReference type="InterPro" id="IPR004840">
    <property type="entry name" value="Amino_acid_permease_CS"/>
</dbReference>
<protein>
    <submittedName>
        <fullName evidence="10">Amino acid permease</fullName>
    </submittedName>
</protein>
<keyword evidence="5" id="KW-0029">Amino-acid transport</keyword>
<proteinExistence type="inferred from homology"/>
<keyword evidence="3" id="KW-0813">Transport</keyword>
<dbReference type="PROSITE" id="PS00218">
    <property type="entry name" value="AMINO_ACID_PERMEASE_1"/>
    <property type="match status" value="1"/>
</dbReference>
<name>A0A7D6E6Y5_9MYCO</name>
<feature type="transmembrane region" description="Helical" evidence="8">
    <location>
        <begin position="236"/>
        <end position="257"/>
    </location>
</feature>
<feature type="transmembrane region" description="Helical" evidence="8">
    <location>
        <begin position="282"/>
        <end position="307"/>
    </location>
</feature>
<dbReference type="Gene3D" id="1.20.1740.10">
    <property type="entry name" value="Amino acid/polyamine transporter I"/>
    <property type="match status" value="1"/>
</dbReference>
<reference evidence="11" key="3">
    <citation type="submission" date="2023-07" db="EMBL/GenBank/DDBJ databases">
        <title>Description of Mycobacterium gordonae subsp. intergordonae subsp.nov. and Mycobacterium gordonae subsp. gordonae subsp. nov.</title>
        <authorList>
            <person name="Huang H."/>
        </authorList>
    </citation>
    <scope>NUCLEOTIDE SEQUENCE [LARGE SCALE GENOMIC DNA]</scope>
    <source>
        <strain evidence="11">24</strain>
    </source>
</reference>
<evidence type="ECO:0000256" key="4">
    <source>
        <dbReference type="ARBA" id="ARBA00022692"/>
    </source>
</evidence>
<feature type="transmembrane region" description="Helical" evidence="8">
    <location>
        <begin position="43"/>
        <end position="63"/>
    </location>
</feature>
<comment type="subcellular location">
    <subcellularLocation>
        <location evidence="1">Membrane</location>
        <topology evidence="1">Multi-pass membrane protein</topology>
    </subcellularLocation>
</comment>
<accession>A0A7D6E6Y5</accession>
<evidence type="ECO:0000313" key="10">
    <source>
        <dbReference type="EMBL" id="QLL08203.1"/>
    </source>
</evidence>
<evidence type="ECO:0000256" key="1">
    <source>
        <dbReference type="ARBA" id="ARBA00004141"/>
    </source>
</evidence>
<feature type="transmembrane region" description="Helical" evidence="8">
    <location>
        <begin position="421"/>
        <end position="440"/>
    </location>
</feature>
<dbReference type="PANTHER" id="PTHR43495:SF5">
    <property type="entry name" value="GAMMA-AMINOBUTYRIC ACID PERMEASE"/>
    <property type="match status" value="1"/>
</dbReference>
<dbReference type="KEGG" id="mgor:H0P51_04320"/>
<feature type="transmembrane region" description="Helical" evidence="8">
    <location>
        <begin position="75"/>
        <end position="96"/>
    </location>
</feature>
<feature type="transmembrane region" description="Helical" evidence="8">
    <location>
        <begin position="16"/>
        <end position="37"/>
    </location>
</feature>
<dbReference type="Pfam" id="PF00324">
    <property type="entry name" value="AA_permease"/>
    <property type="match status" value="1"/>
</dbReference>
<dbReference type="PIRSF" id="PIRSF006060">
    <property type="entry name" value="AA_transporter"/>
    <property type="match status" value="1"/>
</dbReference>
<feature type="domain" description="Amino acid permease/ SLC12A" evidence="9">
    <location>
        <begin position="17"/>
        <end position="420"/>
    </location>
</feature>
<keyword evidence="11" id="KW-1185">Reference proteome</keyword>
<keyword evidence="4 8" id="KW-0812">Transmembrane</keyword>
<dbReference type="FunFam" id="1.20.1740.10:FF:000001">
    <property type="entry name" value="Amino acid permease"/>
    <property type="match status" value="1"/>
</dbReference>
<feature type="transmembrane region" description="Helical" evidence="8">
    <location>
        <begin position="393"/>
        <end position="415"/>
    </location>
</feature>
<evidence type="ECO:0000256" key="6">
    <source>
        <dbReference type="ARBA" id="ARBA00022989"/>
    </source>
</evidence>
<keyword evidence="6 8" id="KW-1133">Transmembrane helix</keyword>